<dbReference type="NCBIfam" id="NF001222">
    <property type="entry name" value="PRK00199.1"/>
    <property type="match status" value="1"/>
</dbReference>
<dbReference type="InterPro" id="IPR010992">
    <property type="entry name" value="IHF-like_DNA-bd_dom_sf"/>
</dbReference>
<accession>A0A1W1YC41</accession>
<evidence type="ECO:0000256" key="1">
    <source>
        <dbReference type="ARBA" id="ARBA00010529"/>
    </source>
</evidence>
<dbReference type="Proteomes" id="UP000192708">
    <property type="component" value="Unassembled WGS sequence"/>
</dbReference>
<dbReference type="Gene3D" id="4.10.520.10">
    <property type="entry name" value="IHF-like DNA-binding proteins"/>
    <property type="match status" value="1"/>
</dbReference>
<comment type="similarity">
    <text evidence="1 3">Belongs to the bacterial histone-like protein family.</text>
</comment>
<dbReference type="SUPFAM" id="SSF47729">
    <property type="entry name" value="IHF-like DNA-binding proteins"/>
    <property type="match status" value="1"/>
</dbReference>
<keyword evidence="5" id="KW-1185">Reference proteome</keyword>
<organism evidence="4 5">
    <name type="scientific">Polynucleobacter kasalickyi</name>
    <dbReference type="NCBI Taxonomy" id="1938817"/>
    <lineage>
        <taxon>Bacteria</taxon>
        <taxon>Pseudomonadati</taxon>
        <taxon>Pseudomonadota</taxon>
        <taxon>Betaproteobacteria</taxon>
        <taxon>Burkholderiales</taxon>
        <taxon>Burkholderiaceae</taxon>
        <taxon>Polynucleobacter</taxon>
    </lineage>
</organism>
<dbReference type="GO" id="GO:0030527">
    <property type="term" value="F:structural constituent of chromatin"/>
    <property type="evidence" value="ECO:0007669"/>
    <property type="project" value="InterPro"/>
</dbReference>
<gene>
    <name evidence="4" type="ORF">SAMN06296008_102202</name>
</gene>
<evidence type="ECO:0000256" key="2">
    <source>
        <dbReference type="ARBA" id="ARBA00023125"/>
    </source>
</evidence>
<reference evidence="4 5" key="1">
    <citation type="submission" date="2017-04" db="EMBL/GenBank/DDBJ databases">
        <authorList>
            <person name="Afonso C.L."/>
            <person name="Miller P.J."/>
            <person name="Scott M.A."/>
            <person name="Spackman E."/>
            <person name="Goraichik I."/>
            <person name="Dimitrov K.M."/>
            <person name="Suarez D.L."/>
            <person name="Swayne D.E."/>
        </authorList>
    </citation>
    <scope>NUCLEOTIDE SEQUENCE [LARGE SCALE GENOMIC DNA]</scope>
    <source>
        <strain evidence="4 5">VK13</strain>
    </source>
</reference>
<sequence>MTNQNKTYSNDVAIDRSITRSELIELLSSKFPQLLPKDVELVVKTLLDAMTNALVESKRIELRGVGSFVLHHRPSRVGRNPKSGEQVLIPEKKVPHFKPGKELRERVDYKAAITPVTPSPSE</sequence>
<evidence type="ECO:0000313" key="4">
    <source>
        <dbReference type="EMBL" id="SMC33381.1"/>
    </source>
</evidence>
<dbReference type="CDD" id="cd13836">
    <property type="entry name" value="IHF_B"/>
    <property type="match status" value="1"/>
</dbReference>
<dbReference type="EMBL" id="FWXJ01000002">
    <property type="protein sequence ID" value="SMC33381.1"/>
    <property type="molecule type" value="Genomic_DNA"/>
</dbReference>
<protein>
    <submittedName>
        <fullName evidence="4">Integration host factor subunit beta</fullName>
    </submittedName>
</protein>
<dbReference type="RefSeq" id="WP_084282538.1">
    <property type="nucleotide sequence ID" value="NZ_FWXJ01000002.1"/>
</dbReference>
<evidence type="ECO:0000256" key="3">
    <source>
        <dbReference type="RuleBase" id="RU003939"/>
    </source>
</evidence>
<evidence type="ECO:0000313" key="5">
    <source>
        <dbReference type="Proteomes" id="UP000192708"/>
    </source>
</evidence>
<dbReference type="STRING" id="1938817.SAMN06296008_102202"/>
<proteinExistence type="inferred from homology"/>
<dbReference type="PANTHER" id="PTHR33175:SF5">
    <property type="entry name" value="INTEGRATION HOST FACTOR SUBUNIT BETA"/>
    <property type="match status" value="1"/>
</dbReference>
<dbReference type="PANTHER" id="PTHR33175">
    <property type="entry name" value="DNA-BINDING PROTEIN HU"/>
    <property type="match status" value="1"/>
</dbReference>
<dbReference type="OrthoDB" id="9804203at2"/>
<dbReference type="Pfam" id="PF00216">
    <property type="entry name" value="Bac_DNA_binding"/>
    <property type="match status" value="1"/>
</dbReference>
<dbReference type="InterPro" id="IPR000119">
    <property type="entry name" value="Hist_DNA-bd"/>
</dbReference>
<dbReference type="PRINTS" id="PR01727">
    <property type="entry name" value="DNABINDINGHU"/>
</dbReference>
<dbReference type="GO" id="GO:0003677">
    <property type="term" value="F:DNA binding"/>
    <property type="evidence" value="ECO:0007669"/>
    <property type="project" value="UniProtKB-KW"/>
</dbReference>
<name>A0A1W1YC41_9BURK</name>
<keyword evidence="2" id="KW-0238">DNA-binding</keyword>
<dbReference type="AlphaFoldDB" id="A0A1W1YC41"/>
<dbReference type="SMART" id="SM00411">
    <property type="entry name" value="BHL"/>
    <property type="match status" value="1"/>
</dbReference>
<dbReference type="GO" id="GO:0005829">
    <property type="term" value="C:cytosol"/>
    <property type="evidence" value="ECO:0007669"/>
    <property type="project" value="TreeGrafter"/>
</dbReference>